<feature type="transmembrane region" description="Helical" evidence="1">
    <location>
        <begin position="385"/>
        <end position="404"/>
    </location>
</feature>
<organism evidence="2 3">
    <name type="scientific">Arcicella rigui</name>
    <dbReference type="NCBI Taxonomy" id="797020"/>
    <lineage>
        <taxon>Bacteria</taxon>
        <taxon>Pseudomonadati</taxon>
        <taxon>Bacteroidota</taxon>
        <taxon>Cytophagia</taxon>
        <taxon>Cytophagales</taxon>
        <taxon>Flectobacillaceae</taxon>
        <taxon>Arcicella</taxon>
    </lineage>
</organism>
<keyword evidence="1" id="KW-1133">Transmembrane helix</keyword>
<feature type="transmembrane region" description="Helical" evidence="1">
    <location>
        <begin position="173"/>
        <end position="191"/>
    </location>
</feature>
<feature type="transmembrane region" description="Helical" evidence="1">
    <location>
        <begin position="102"/>
        <end position="119"/>
    </location>
</feature>
<dbReference type="RefSeq" id="WP_323295840.1">
    <property type="nucleotide sequence ID" value="NZ_JAYFUM010000006.1"/>
</dbReference>
<feature type="transmembrane region" description="Helical" evidence="1">
    <location>
        <begin position="69"/>
        <end position="90"/>
    </location>
</feature>
<feature type="transmembrane region" description="Helical" evidence="1">
    <location>
        <begin position="45"/>
        <end position="63"/>
    </location>
</feature>
<feature type="transmembrane region" description="Helical" evidence="1">
    <location>
        <begin position="410"/>
        <end position="429"/>
    </location>
</feature>
<feature type="transmembrane region" description="Helical" evidence="1">
    <location>
        <begin position="145"/>
        <end position="166"/>
    </location>
</feature>
<gene>
    <name evidence="2" type="ORF">VB248_06005</name>
</gene>
<evidence type="ECO:0008006" key="4">
    <source>
        <dbReference type="Google" id="ProtNLM"/>
    </source>
</evidence>
<proteinExistence type="predicted"/>
<reference evidence="2 3" key="1">
    <citation type="submission" date="2023-12" db="EMBL/GenBank/DDBJ databases">
        <title>Novel species of the genus Arcicella isolated from rivers.</title>
        <authorList>
            <person name="Lu H."/>
        </authorList>
    </citation>
    <scope>NUCLEOTIDE SEQUENCE [LARGE SCALE GENOMIC DNA]</scope>
    <source>
        <strain evidence="2 3">KCTC 23307</strain>
    </source>
</reference>
<protein>
    <recommendedName>
        <fullName evidence="4">Beta-carotene 15,15'-monooxygenase</fullName>
    </recommendedName>
</protein>
<evidence type="ECO:0000313" key="3">
    <source>
        <dbReference type="Proteomes" id="UP001302949"/>
    </source>
</evidence>
<keyword evidence="3" id="KW-1185">Reference proteome</keyword>
<feature type="transmembrane region" description="Helical" evidence="1">
    <location>
        <begin position="211"/>
        <end position="237"/>
    </location>
</feature>
<evidence type="ECO:0000313" key="2">
    <source>
        <dbReference type="EMBL" id="MEA5138673.1"/>
    </source>
</evidence>
<keyword evidence="1" id="KW-0472">Membrane</keyword>
<keyword evidence="1" id="KW-0812">Transmembrane</keyword>
<feature type="transmembrane region" description="Helical" evidence="1">
    <location>
        <begin position="257"/>
        <end position="278"/>
    </location>
</feature>
<accession>A0ABU5Q7V0</accession>
<feature type="transmembrane region" description="Helical" evidence="1">
    <location>
        <begin position="20"/>
        <end position="40"/>
    </location>
</feature>
<feature type="transmembrane region" description="Helical" evidence="1">
    <location>
        <begin position="328"/>
        <end position="348"/>
    </location>
</feature>
<dbReference type="EMBL" id="JAYFUM010000006">
    <property type="protein sequence ID" value="MEA5138673.1"/>
    <property type="molecule type" value="Genomic_DNA"/>
</dbReference>
<feature type="transmembrane region" description="Helical" evidence="1">
    <location>
        <begin position="360"/>
        <end position="378"/>
    </location>
</feature>
<evidence type="ECO:0000256" key="1">
    <source>
        <dbReference type="SAM" id="Phobius"/>
    </source>
</evidence>
<sequence length="435" mass="50104">MDLLSKGKPSFNIKITVINVYYILCSIFGVNLIFLGGTWLSKSGILANASFSTQFIVVQFNLLEENVTASWYSSMLYFITGIIAFFCYLIDSQKAKNWSDKSLNAFWLVVASIFFLLSFDEMGTFHEVIGAASFMKKLGEGDNTGWFVFHTSSTVVGVLLSIFIFLKFKQYPFLLAINLLAVLLLLSSPLQEQFELNLWRSSLNQETWKRPLILIIIEKGTETFASFFFLYTFVMYLKKKTKIMYMGKAMLSMDFTFIKYFPIYLIALLIALGVLMLLTFYFPWNVSGRSYFGLPQNWFPAIVSIYCSFISLYFEISFKKKLGFLRSIYLVLAVLSILSSAYFGSNLYYYRATQLDQIRLLILGANLVLGIILIIEFNGSTIKKFLSAWLIIFIISLLFPPGFYTTFLAYIAYACLLIALYLHFQRLLYLRDNYE</sequence>
<comment type="caution">
    <text evidence="2">The sequence shown here is derived from an EMBL/GenBank/DDBJ whole genome shotgun (WGS) entry which is preliminary data.</text>
</comment>
<name>A0ABU5Q7V0_9BACT</name>
<feature type="transmembrane region" description="Helical" evidence="1">
    <location>
        <begin position="298"/>
        <end position="316"/>
    </location>
</feature>
<dbReference type="Proteomes" id="UP001302949">
    <property type="component" value="Unassembled WGS sequence"/>
</dbReference>